<reference evidence="1" key="1">
    <citation type="journal article" date="2015" name="Nature">
        <title>Complex archaea that bridge the gap between prokaryotes and eukaryotes.</title>
        <authorList>
            <person name="Spang A."/>
            <person name="Saw J.H."/>
            <person name="Jorgensen S.L."/>
            <person name="Zaremba-Niedzwiedzka K."/>
            <person name="Martijn J."/>
            <person name="Lind A.E."/>
            <person name="van Eijk R."/>
            <person name="Schleper C."/>
            <person name="Guy L."/>
            <person name="Ettema T.J."/>
        </authorList>
    </citation>
    <scope>NUCLEOTIDE SEQUENCE</scope>
</reference>
<sequence>MTTDWKNHIGIFTVCVIGAHTVCKGWTSYVCPRQPTHHCQCECHTRENSE</sequence>
<name>A0A0F9A482_9ZZZZ</name>
<protein>
    <submittedName>
        <fullName evidence="1">Uncharacterized protein</fullName>
    </submittedName>
</protein>
<proteinExistence type="predicted"/>
<evidence type="ECO:0000313" key="1">
    <source>
        <dbReference type="EMBL" id="KKK66976.1"/>
    </source>
</evidence>
<accession>A0A0F9A482</accession>
<comment type="caution">
    <text evidence="1">The sequence shown here is derived from an EMBL/GenBank/DDBJ whole genome shotgun (WGS) entry which is preliminary data.</text>
</comment>
<dbReference type="EMBL" id="LAZR01059826">
    <property type="protein sequence ID" value="KKK66976.1"/>
    <property type="molecule type" value="Genomic_DNA"/>
</dbReference>
<organism evidence="1">
    <name type="scientific">marine sediment metagenome</name>
    <dbReference type="NCBI Taxonomy" id="412755"/>
    <lineage>
        <taxon>unclassified sequences</taxon>
        <taxon>metagenomes</taxon>
        <taxon>ecological metagenomes</taxon>
    </lineage>
</organism>
<gene>
    <name evidence="1" type="ORF">LCGC14_2958710</name>
</gene>
<dbReference type="AlphaFoldDB" id="A0A0F9A482"/>